<dbReference type="GeneID" id="36514309"/>
<dbReference type="GO" id="GO:0046872">
    <property type="term" value="F:metal ion binding"/>
    <property type="evidence" value="ECO:0007669"/>
    <property type="project" value="UniProtKB-UniRule"/>
</dbReference>
<comment type="catalytic activity">
    <reaction evidence="5">
        <text>L-tryptophan + O2 = N-formyl-L-kynurenine</text>
        <dbReference type="Rhea" id="RHEA:24536"/>
        <dbReference type="ChEBI" id="CHEBI:15379"/>
        <dbReference type="ChEBI" id="CHEBI:57912"/>
        <dbReference type="ChEBI" id="CHEBI:58629"/>
    </reaction>
</comment>
<evidence type="ECO:0000256" key="6">
    <source>
        <dbReference type="SAM" id="MobiDB-lite"/>
    </source>
</evidence>
<evidence type="ECO:0000313" key="8">
    <source>
        <dbReference type="Proteomes" id="UP000238350"/>
    </source>
</evidence>
<dbReference type="RefSeq" id="XP_024662886.1">
    <property type="nucleotide sequence ID" value="XM_024807118.1"/>
</dbReference>
<dbReference type="OrthoDB" id="540174at2759"/>
<dbReference type="Pfam" id="PF01231">
    <property type="entry name" value="IDO"/>
    <property type="match status" value="1"/>
</dbReference>
<dbReference type="GO" id="GO:0034354">
    <property type="term" value="P:'de novo' NAD+ biosynthetic process from L-tryptophan"/>
    <property type="evidence" value="ECO:0007669"/>
    <property type="project" value="TreeGrafter"/>
</dbReference>
<accession>A0A2T0FDA1</accession>
<reference evidence="7 8" key="1">
    <citation type="submission" date="2017-04" db="EMBL/GenBank/DDBJ databases">
        <title>Genome sequencing of [Candida] sorbophila.</title>
        <authorList>
            <person name="Ahn J.O."/>
        </authorList>
    </citation>
    <scope>NUCLEOTIDE SEQUENCE [LARGE SCALE GENOMIC DNA]</scope>
    <source>
        <strain evidence="7 8">DS02</strain>
    </source>
</reference>
<comment type="function">
    <text evidence="5">Produces N-formyl-kynurenine through the oxidation of tryptophan.</text>
</comment>
<comment type="similarity">
    <text evidence="1 5">Belongs to the indoleamine 2,3-dioxygenase family.</text>
</comment>
<evidence type="ECO:0000256" key="4">
    <source>
        <dbReference type="PIRSR" id="PIRSR600898-1"/>
    </source>
</evidence>
<dbReference type="AlphaFoldDB" id="A0A2T0FDA1"/>
<dbReference type="Proteomes" id="UP000238350">
    <property type="component" value="Unassembled WGS sequence"/>
</dbReference>
<dbReference type="SUPFAM" id="SSF140959">
    <property type="entry name" value="Indolic compounds 2,3-dioxygenase-like"/>
    <property type="match status" value="1"/>
</dbReference>
<dbReference type="InterPro" id="IPR000898">
    <property type="entry name" value="Indolamine_dOase"/>
</dbReference>
<dbReference type="EMBL" id="NDIQ01000001">
    <property type="protein sequence ID" value="PRT52940.1"/>
    <property type="molecule type" value="Genomic_DNA"/>
</dbReference>
<keyword evidence="8" id="KW-1185">Reference proteome</keyword>
<comment type="caution">
    <text evidence="7">The sequence shown here is derived from an EMBL/GenBank/DDBJ whole genome shotgun (WGS) entry which is preliminary data.</text>
</comment>
<keyword evidence="5" id="KW-0560">Oxidoreductase</keyword>
<protein>
    <recommendedName>
        <fullName evidence="5">Indoleamine 2,3-dioxygenase</fullName>
        <ecNumber evidence="5">1.13.11.52</ecNumber>
    </recommendedName>
</protein>
<dbReference type="EC" id="1.13.11.52" evidence="5"/>
<evidence type="ECO:0000256" key="5">
    <source>
        <dbReference type="RuleBase" id="RU369119"/>
    </source>
</evidence>
<dbReference type="STRING" id="45607.A0A2T0FDA1"/>
<proteinExistence type="inferred from homology"/>
<evidence type="ECO:0000256" key="3">
    <source>
        <dbReference type="ARBA" id="ARBA00023004"/>
    </source>
</evidence>
<dbReference type="GO" id="GO:0020037">
    <property type="term" value="F:heme binding"/>
    <property type="evidence" value="ECO:0007669"/>
    <property type="project" value="UniProtKB-UniRule"/>
</dbReference>
<feature type="binding site" description="proximal binding residue" evidence="4">
    <location>
        <position position="363"/>
    </location>
    <ligand>
        <name>heme b</name>
        <dbReference type="ChEBI" id="CHEBI:60344"/>
    </ligand>
    <ligandPart>
        <name>Fe</name>
        <dbReference type="ChEBI" id="CHEBI:18248"/>
    </ligandPart>
</feature>
<name>A0A2T0FDA1_9ASCO</name>
<dbReference type="GO" id="GO:0033754">
    <property type="term" value="F:indoleamine 2,3-dioxygenase activity"/>
    <property type="evidence" value="ECO:0007669"/>
    <property type="project" value="UniProtKB-EC"/>
</dbReference>
<feature type="compositionally biased region" description="Polar residues" evidence="6">
    <location>
        <begin position="449"/>
        <end position="458"/>
    </location>
</feature>
<gene>
    <name evidence="7" type="ORF">B9G98_00560</name>
</gene>
<dbReference type="PANTHER" id="PTHR28657:SF5">
    <property type="entry name" value="INDOLEAMINE 2,3-DIOXYGENASE"/>
    <property type="match status" value="1"/>
</dbReference>
<keyword evidence="4 5" id="KW-0349">Heme</keyword>
<dbReference type="Gene3D" id="1.20.58.480">
    <property type="match status" value="1"/>
</dbReference>
<sequence length="458" mass="50838">MRALPVLEQYGLSAKSGFLPAELPLSRLPDYFEPWESIVKDLPALIMTSNLRKLVDAMPLLDATRLNSEPEWHRACSILSFMAHGYVWSRPEASKKLPKCLAEPWIAVCDHFDLPPIASYAGLCLWNFRTVLPCDSPSNWNLENLAALTTYTGSMDEAWFYLVSTMIERQGGPCLEHGLQAIAASREKDVPTVVAKLQALAENIDAIITTLNRMHETCDPHFFYFRLRPFLAGWKNMAAAGLPDGVVYGDEAQPRQYSGGSNAQSSLIQALDILLNVVHHPEGERQPPRMESKTADGVSTPPPATFLLEMRKYMPVQHRKFLFDLEKVAEIRQFVVENATEHPELVTAYDACLAMLRNLRSRHIQIVTRYIIMPARAENKTIRDGIARDSGETGTGGTTLLPFLKQARDEVGDAAAGAWGRRLLSSAPPPNAKRMKTAGASASEDRTAGSLNTATDHW</sequence>
<keyword evidence="5 7" id="KW-0223">Dioxygenase</keyword>
<dbReference type="GO" id="GO:0005737">
    <property type="term" value="C:cytoplasm"/>
    <property type="evidence" value="ECO:0007669"/>
    <property type="project" value="TreeGrafter"/>
</dbReference>
<evidence type="ECO:0000256" key="2">
    <source>
        <dbReference type="ARBA" id="ARBA00022723"/>
    </source>
</evidence>
<organism evidence="7 8">
    <name type="scientific">Wickerhamiella sorbophila</name>
    <dbReference type="NCBI Taxonomy" id="45607"/>
    <lineage>
        <taxon>Eukaryota</taxon>
        <taxon>Fungi</taxon>
        <taxon>Dikarya</taxon>
        <taxon>Ascomycota</taxon>
        <taxon>Saccharomycotina</taxon>
        <taxon>Dipodascomycetes</taxon>
        <taxon>Dipodascales</taxon>
        <taxon>Trichomonascaceae</taxon>
        <taxon>Wickerhamiella</taxon>
    </lineage>
</organism>
<feature type="region of interest" description="Disordered" evidence="6">
    <location>
        <begin position="422"/>
        <end position="458"/>
    </location>
</feature>
<dbReference type="PANTHER" id="PTHR28657">
    <property type="entry name" value="INDOLEAMINE 2,3-DIOXYGENASE"/>
    <property type="match status" value="1"/>
</dbReference>
<evidence type="ECO:0000256" key="1">
    <source>
        <dbReference type="ARBA" id="ARBA00007119"/>
    </source>
</evidence>
<evidence type="ECO:0000313" key="7">
    <source>
        <dbReference type="EMBL" id="PRT52940.1"/>
    </source>
</evidence>
<keyword evidence="2 4" id="KW-0479">Metal-binding</keyword>
<dbReference type="GO" id="GO:0019441">
    <property type="term" value="P:L-tryptophan catabolic process to kynurenine"/>
    <property type="evidence" value="ECO:0007669"/>
    <property type="project" value="UniProtKB-UniRule"/>
</dbReference>
<dbReference type="PROSITE" id="PS00876">
    <property type="entry name" value="IDO_1"/>
    <property type="match status" value="1"/>
</dbReference>
<dbReference type="InterPro" id="IPR037217">
    <property type="entry name" value="Trp/Indoleamine_2_3_dOase-like"/>
</dbReference>
<keyword evidence="3 4" id="KW-0408">Iron</keyword>